<organism evidence="1 2">
    <name type="scientific">Rotaria sordida</name>
    <dbReference type="NCBI Taxonomy" id="392033"/>
    <lineage>
        <taxon>Eukaryota</taxon>
        <taxon>Metazoa</taxon>
        <taxon>Spiralia</taxon>
        <taxon>Gnathifera</taxon>
        <taxon>Rotifera</taxon>
        <taxon>Eurotatoria</taxon>
        <taxon>Bdelloidea</taxon>
        <taxon>Philodinida</taxon>
        <taxon>Philodinidae</taxon>
        <taxon>Rotaria</taxon>
    </lineage>
</organism>
<sequence>MKQKFTFMSTISSSGYISETKLDIIAFANGNPANKTKAKLSKNNRYLLGSDIADLFTKRHNYELQRCSQFYSLASVYNETLTKDKHRMKIKDMKKIYSTGRKYILRLFICS</sequence>
<reference evidence="1" key="1">
    <citation type="submission" date="2021-02" db="EMBL/GenBank/DDBJ databases">
        <authorList>
            <person name="Nowell W R."/>
        </authorList>
    </citation>
    <scope>NUCLEOTIDE SEQUENCE</scope>
</reference>
<name>A0A813XF20_9BILA</name>
<evidence type="ECO:0000313" key="2">
    <source>
        <dbReference type="Proteomes" id="UP000663882"/>
    </source>
</evidence>
<gene>
    <name evidence="1" type="ORF">RFH988_LOCUS7373</name>
</gene>
<dbReference type="Proteomes" id="UP000663882">
    <property type="component" value="Unassembled WGS sequence"/>
</dbReference>
<proteinExistence type="predicted"/>
<dbReference type="OrthoDB" id="9985252at2759"/>
<dbReference type="EMBL" id="CAJNOO010000233">
    <property type="protein sequence ID" value="CAF0869120.1"/>
    <property type="molecule type" value="Genomic_DNA"/>
</dbReference>
<evidence type="ECO:0000313" key="1">
    <source>
        <dbReference type="EMBL" id="CAF0869120.1"/>
    </source>
</evidence>
<comment type="caution">
    <text evidence="1">The sequence shown here is derived from an EMBL/GenBank/DDBJ whole genome shotgun (WGS) entry which is preliminary data.</text>
</comment>
<dbReference type="AlphaFoldDB" id="A0A813XF20"/>
<accession>A0A813XF20</accession>
<protein>
    <submittedName>
        <fullName evidence="1">Uncharacterized protein</fullName>
    </submittedName>
</protein>